<keyword evidence="10" id="KW-0325">Glycoprotein</keyword>
<name>A0A5B7AF47_DAVIN</name>
<evidence type="ECO:0000256" key="10">
    <source>
        <dbReference type="ARBA" id="ARBA00023180"/>
    </source>
</evidence>
<keyword evidence="9 12" id="KW-0472">Membrane</keyword>
<keyword evidence="7" id="KW-0677">Repeat</keyword>
<dbReference type="Pfam" id="PF00560">
    <property type="entry name" value="LRR_1"/>
    <property type="match status" value="7"/>
</dbReference>
<keyword evidence="3" id="KW-1003">Cell membrane</keyword>
<comment type="subcellular location">
    <subcellularLocation>
        <location evidence="1">Cell membrane</location>
        <topology evidence="1">Single-pass type I membrane protein</topology>
    </subcellularLocation>
</comment>
<keyword evidence="5 12" id="KW-0812">Transmembrane</keyword>
<feature type="region of interest" description="Disordered" evidence="11">
    <location>
        <begin position="1021"/>
        <end position="1041"/>
    </location>
</feature>
<dbReference type="FunFam" id="3.80.10.10:FF:000649">
    <property type="entry name" value="Leucine Rich Repeat family protein"/>
    <property type="match status" value="1"/>
</dbReference>
<evidence type="ECO:0000256" key="6">
    <source>
        <dbReference type="ARBA" id="ARBA00022729"/>
    </source>
</evidence>
<dbReference type="InterPro" id="IPR046956">
    <property type="entry name" value="RLP23-like"/>
</dbReference>
<dbReference type="Pfam" id="PF08263">
    <property type="entry name" value="LRRNT_2"/>
    <property type="match status" value="1"/>
</dbReference>
<dbReference type="InterPro" id="IPR001611">
    <property type="entry name" value="Leu-rich_rpt"/>
</dbReference>
<dbReference type="PANTHER" id="PTHR48063">
    <property type="entry name" value="LRR RECEPTOR-LIKE KINASE"/>
    <property type="match status" value="1"/>
</dbReference>
<gene>
    <name evidence="16" type="ORF">Din_024790</name>
</gene>
<reference evidence="16" key="1">
    <citation type="submission" date="2019-08" db="EMBL/GenBank/DDBJ databases">
        <title>Reference gene set and small RNA set construction with multiple tissues from Davidia involucrata Baill.</title>
        <authorList>
            <person name="Yang H."/>
            <person name="Zhou C."/>
            <person name="Li G."/>
            <person name="Wang J."/>
            <person name="Gao P."/>
            <person name="Wang M."/>
            <person name="Wang R."/>
            <person name="Zhao Y."/>
        </authorList>
    </citation>
    <scope>NUCLEOTIDE SEQUENCE</scope>
    <source>
        <tissue evidence="16">Mixed with DoveR01_LX</tissue>
    </source>
</reference>
<evidence type="ECO:0000256" key="3">
    <source>
        <dbReference type="ARBA" id="ARBA00022475"/>
    </source>
</evidence>
<protein>
    <submittedName>
        <fullName evidence="16">Putative receptor-like protein 12</fullName>
    </submittedName>
</protein>
<dbReference type="SMART" id="SM00369">
    <property type="entry name" value="LRR_TYP"/>
    <property type="match status" value="14"/>
</dbReference>
<dbReference type="GO" id="GO:0051707">
    <property type="term" value="P:response to other organism"/>
    <property type="evidence" value="ECO:0007669"/>
    <property type="project" value="UniProtKB-ARBA"/>
</dbReference>
<proteinExistence type="inferred from homology"/>
<evidence type="ECO:0000256" key="12">
    <source>
        <dbReference type="SAM" id="Phobius"/>
    </source>
</evidence>
<dbReference type="InterPro" id="IPR055414">
    <property type="entry name" value="LRR_R13L4/SHOC2-like"/>
</dbReference>
<sequence>MDSCCSFNFKMICDHLVRLCFILLCLFGSSSIIKLGQTFGSEDDALISVKCIEREREALVDFKQGLTDPSTRLSSWSGDDCCQWSGVGCNNISGHVVKLDLRNPFPSSTYGIASMADGSLSDDELTAYKRSCLGGKINSSLLALKYLEYLDLSWNDFEGIPIPKFLGTLENLRYLNLSAASFSGQIPPHLGNLSSLNYLDLSNLNYGIQLWTTNMQWLSGLSFLKHLNLGHADLSRLVEANNWLQPINMLPNLVELHLPDCSLESLPLSLPFINFTLLSVLDISSNSFNVSSIPNWLFNLTSLTKIDLGGNSFSGPISREFAKLVSLQVLDLSNNGHIGGQIPRVLGNLCKLEILDLSGNNFTGKIDEFFDGFSACPNNSLVSLSLSGNNLVGNLPDSLGTLENLQHLDLASNSFWGSLPASIGSLPSLQSLDLSSNSFSGSIPASIGSLSSLQYLGLSFNSFWGSIPASMGGLSFLQELDLSDNNMNGTIPESFGQLSNLINLYLGNMSLEGIITEDLLMNLTRLEHVELGTHTVKSLVLNVTYEWIPPFRLKYLELENCLVGPKFPVWLQVQSELTYLNLKNAGINDTIPEDWFSKISSQVNYLDLSNNQIRGKLPHQLEFPELYTIDLSHNCFEGPLPFWSTNATIFRLHSNSFSGPITLNISEVMPQLEELYLSENHITGSIPSSICNMMSLGILSLRNNKLSGELPQCWDESQDLQVVDVANNNLSGNIPSSMGVLRSLRMLMLSNNNLYGEIPPSLQNCSYLQSIDLGENRLSGNLPLWIGENDPSYYILRLRSNLFSGNIPRQWCNLRNLHILDLAHNSLSGVIPSCLGNLTSFIYGNASFSPSDGVSHMQADQRSCNIYLRCRSSISKDNFEYMQQTIVVAKGRELEYNTTLKFVYSIDLSGNSLVGEIPEEITNLIKLGTLNFSMNHLTGSIPEKIGNLRLLETFDLSNNSLSGPVPQSLSSLTFLSHLNLSHNNLVGRIPSGNQLQTLNDSSIYEGNPLLCGLPLPTKCSGDDDTSNVPADPNGGGLEDNDDEDDSEMVWFYVSMGPGFVVGFWGVFGTLLIKKSWRQAYFQFIDSMTDRITLMIALRVAQLRRKMRS</sequence>
<keyword evidence="4" id="KW-0433">Leucine-rich repeat</keyword>
<evidence type="ECO:0000256" key="9">
    <source>
        <dbReference type="ARBA" id="ARBA00023136"/>
    </source>
</evidence>
<dbReference type="GO" id="GO:0006952">
    <property type="term" value="P:defense response"/>
    <property type="evidence" value="ECO:0007669"/>
    <property type="project" value="UniProtKB-ARBA"/>
</dbReference>
<feature type="transmembrane region" description="Helical" evidence="12">
    <location>
        <begin position="1049"/>
        <end position="1072"/>
    </location>
</feature>
<accession>A0A5B7AF47</accession>
<keyword evidence="6" id="KW-0732">Signal</keyword>
<dbReference type="InterPro" id="IPR003591">
    <property type="entry name" value="Leu-rich_rpt_typical-subtyp"/>
</dbReference>
<dbReference type="EMBL" id="GHES01024790">
    <property type="protein sequence ID" value="MPA55349.1"/>
    <property type="molecule type" value="Transcribed_RNA"/>
</dbReference>
<dbReference type="FunFam" id="3.80.10.10:FF:000299">
    <property type="entry name" value="Piriformospora indica-insensitive protein 2"/>
    <property type="match status" value="1"/>
</dbReference>
<evidence type="ECO:0000259" key="14">
    <source>
        <dbReference type="Pfam" id="PF23598"/>
    </source>
</evidence>
<dbReference type="PRINTS" id="PR00019">
    <property type="entry name" value="LEURICHRPT"/>
</dbReference>
<feature type="domain" description="Disease resistance R13L4/SHOC-2-like LRR" evidence="14">
    <location>
        <begin position="398"/>
        <end position="676"/>
    </location>
</feature>
<feature type="domain" description="Leucine-rich repeat-containing N-terminal plant-type" evidence="13">
    <location>
        <begin position="54"/>
        <end position="90"/>
    </location>
</feature>
<evidence type="ECO:0000256" key="7">
    <source>
        <dbReference type="ARBA" id="ARBA00022737"/>
    </source>
</evidence>
<dbReference type="Pfam" id="PF24141">
    <property type="entry name" value="LRR_ComC"/>
    <property type="match status" value="1"/>
</dbReference>
<comment type="similarity">
    <text evidence="2">Belongs to the RLP family.</text>
</comment>
<dbReference type="Gene3D" id="3.80.10.10">
    <property type="entry name" value="Ribonuclease Inhibitor"/>
    <property type="match status" value="5"/>
</dbReference>
<organism evidence="16">
    <name type="scientific">Davidia involucrata</name>
    <name type="common">Dove tree</name>
    <dbReference type="NCBI Taxonomy" id="16924"/>
    <lineage>
        <taxon>Eukaryota</taxon>
        <taxon>Viridiplantae</taxon>
        <taxon>Streptophyta</taxon>
        <taxon>Embryophyta</taxon>
        <taxon>Tracheophyta</taxon>
        <taxon>Spermatophyta</taxon>
        <taxon>Magnoliopsida</taxon>
        <taxon>eudicotyledons</taxon>
        <taxon>Gunneridae</taxon>
        <taxon>Pentapetalae</taxon>
        <taxon>asterids</taxon>
        <taxon>Cornales</taxon>
        <taxon>Nyssaceae</taxon>
        <taxon>Davidia</taxon>
    </lineage>
</organism>
<dbReference type="GO" id="GO:0005886">
    <property type="term" value="C:plasma membrane"/>
    <property type="evidence" value="ECO:0007669"/>
    <property type="project" value="UniProtKB-SubCell"/>
</dbReference>
<dbReference type="PANTHER" id="PTHR48063:SF90">
    <property type="entry name" value="OS11G0565920 PROTEIN"/>
    <property type="match status" value="1"/>
</dbReference>
<evidence type="ECO:0000259" key="15">
    <source>
        <dbReference type="Pfam" id="PF24141"/>
    </source>
</evidence>
<dbReference type="InterPro" id="IPR057013">
    <property type="entry name" value="LRR_ComC"/>
</dbReference>
<evidence type="ECO:0000256" key="1">
    <source>
        <dbReference type="ARBA" id="ARBA00004251"/>
    </source>
</evidence>
<evidence type="ECO:0000256" key="2">
    <source>
        <dbReference type="ARBA" id="ARBA00009592"/>
    </source>
</evidence>
<keyword evidence="8 12" id="KW-1133">Transmembrane helix</keyword>
<evidence type="ECO:0000259" key="13">
    <source>
        <dbReference type="Pfam" id="PF08263"/>
    </source>
</evidence>
<dbReference type="InterPro" id="IPR013210">
    <property type="entry name" value="LRR_N_plant-typ"/>
</dbReference>
<dbReference type="InterPro" id="IPR025875">
    <property type="entry name" value="Leu-rich_rpt_4"/>
</dbReference>
<evidence type="ECO:0000256" key="8">
    <source>
        <dbReference type="ARBA" id="ARBA00022989"/>
    </source>
</evidence>
<dbReference type="SUPFAM" id="SSF52058">
    <property type="entry name" value="L domain-like"/>
    <property type="match status" value="4"/>
</dbReference>
<evidence type="ECO:0000313" key="16">
    <source>
        <dbReference type="EMBL" id="MPA55349.1"/>
    </source>
</evidence>
<evidence type="ECO:0000256" key="5">
    <source>
        <dbReference type="ARBA" id="ARBA00022692"/>
    </source>
</evidence>
<dbReference type="PROSITE" id="PS51450">
    <property type="entry name" value="LRR"/>
    <property type="match status" value="1"/>
</dbReference>
<dbReference type="Pfam" id="PF23598">
    <property type="entry name" value="LRR_14"/>
    <property type="match status" value="1"/>
</dbReference>
<evidence type="ECO:0000256" key="11">
    <source>
        <dbReference type="SAM" id="MobiDB-lite"/>
    </source>
</evidence>
<dbReference type="Pfam" id="PF12799">
    <property type="entry name" value="LRR_4"/>
    <property type="match status" value="1"/>
</dbReference>
<dbReference type="AlphaFoldDB" id="A0A5B7AF47"/>
<evidence type="ECO:0000256" key="4">
    <source>
        <dbReference type="ARBA" id="ARBA00022614"/>
    </source>
</evidence>
<feature type="domain" description="EGF-like" evidence="15">
    <location>
        <begin position="718"/>
        <end position="814"/>
    </location>
</feature>
<dbReference type="InterPro" id="IPR032675">
    <property type="entry name" value="LRR_dom_sf"/>
</dbReference>
<keyword evidence="16" id="KW-0675">Receptor</keyword>